<dbReference type="EMBL" id="AKHW03006295">
    <property type="protein sequence ID" value="KYO21294.1"/>
    <property type="molecule type" value="Genomic_DNA"/>
</dbReference>
<proteinExistence type="predicted"/>
<name>A0A151M9V3_ALLMI</name>
<evidence type="ECO:0000313" key="2">
    <source>
        <dbReference type="EMBL" id="KYO21294.1"/>
    </source>
</evidence>
<protein>
    <submittedName>
        <fullName evidence="2">Uncharacterized protein</fullName>
    </submittedName>
</protein>
<gene>
    <name evidence="2" type="ORF">Y1Q_0001542</name>
</gene>
<reference evidence="2 3" key="1">
    <citation type="journal article" date="2012" name="Genome Biol.">
        <title>Sequencing three crocodilian genomes to illuminate the evolution of archosaurs and amniotes.</title>
        <authorList>
            <person name="St John J.A."/>
            <person name="Braun E.L."/>
            <person name="Isberg S.R."/>
            <person name="Miles L.G."/>
            <person name="Chong A.Y."/>
            <person name="Gongora J."/>
            <person name="Dalzell P."/>
            <person name="Moran C."/>
            <person name="Bed'hom B."/>
            <person name="Abzhanov A."/>
            <person name="Burgess S.C."/>
            <person name="Cooksey A.M."/>
            <person name="Castoe T.A."/>
            <person name="Crawford N.G."/>
            <person name="Densmore L.D."/>
            <person name="Drew J.C."/>
            <person name="Edwards S.V."/>
            <person name="Faircloth B.C."/>
            <person name="Fujita M.K."/>
            <person name="Greenwold M.J."/>
            <person name="Hoffmann F.G."/>
            <person name="Howard J.M."/>
            <person name="Iguchi T."/>
            <person name="Janes D.E."/>
            <person name="Khan S.Y."/>
            <person name="Kohno S."/>
            <person name="de Koning A.J."/>
            <person name="Lance S.L."/>
            <person name="McCarthy F.M."/>
            <person name="McCormack J.E."/>
            <person name="Merchant M.E."/>
            <person name="Peterson D.G."/>
            <person name="Pollock D.D."/>
            <person name="Pourmand N."/>
            <person name="Raney B.J."/>
            <person name="Roessler K.A."/>
            <person name="Sanford J.R."/>
            <person name="Sawyer R.H."/>
            <person name="Schmidt C.J."/>
            <person name="Triplett E.W."/>
            <person name="Tuberville T.D."/>
            <person name="Venegas-Anaya M."/>
            <person name="Howard J.T."/>
            <person name="Jarvis E.D."/>
            <person name="Guillette L.J.Jr."/>
            <person name="Glenn T.C."/>
            <person name="Green R.E."/>
            <person name="Ray D.A."/>
        </authorList>
    </citation>
    <scope>NUCLEOTIDE SEQUENCE [LARGE SCALE GENOMIC DNA]</scope>
    <source>
        <strain evidence="2">KSC_2009_1</strain>
    </source>
</reference>
<evidence type="ECO:0000256" key="1">
    <source>
        <dbReference type="SAM" id="MobiDB-lite"/>
    </source>
</evidence>
<feature type="region of interest" description="Disordered" evidence="1">
    <location>
        <begin position="39"/>
        <end position="69"/>
    </location>
</feature>
<evidence type="ECO:0000313" key="3">
    <source>
        <dbReference type="Proteomes" id="UP000050525"/>
    </source>
</evidence>
<comment type="caution">
    <text evidence="2">The sequence shown here is derived from an EMBL/GenBank/DDBJ whole genome shotgun (WGS) entry which is preliminary data.</text>
</comment>
<keyword evidence="3" id="KW-1185">Reference proteome</keyword>
<accession>A0A151M9V3</accession>
<dbReference type="AlphaFoldDB" id="A0A151M9V3"/>
<dbReference type="Proteomes" id="UP000050525">
    <property type="component" value="Unassembled WGS sequence"/>
</dbReference>
<sequence>MGARGPAGGGLGPSRAACAASPGGFANFPASLSLRHGKGWSVTERPAGSGTERPRAFASAATRHPAGDAARWVRRPGRTWAFLFKVLEKKAPAGEGSLASCSWLIRILGFLVNLGTRF</sequence>
<organism evidence="2 3">
    <name type="scientific">Alligator mississippiensis</name>
    <name type="common">American alligator</name>
    <dbReference type="NCBI Taxonomy" id="8496"/>
    <lineage>
        <taxon>Eukaryota</taxon>
        <taxon>Metazoa</taxon>
        <taxon>Chordata</taxon>
        <taxon>Craniata</taxon>
        <taxon>Vertebrata</taxon>
        <taxon>Euteleostomi</taxon>
        <taxon>Archelosauria</taxon>
        <taxon>Archosauria</taxon>
        <taxon>Crocodylia</taxon>
        <taxon>Alligatoridae</taxon>
        <taxon>Alligatorinae</taxon>
        <taxon>Alligator</taxon>
    </lineage>
</organism>